<reference evidence="3" key="1">
    <citation type="submission" date="2021-02" db="EMBL/GenBank/DDBJ databases">
        <authorList>
            <person name="Palmer J.M."/>
        </authorList>
    </citation>
    <scope>NUCLEOTIDE SEQUENCE</scope>
    <source>
        <strain evidence="3">SCRP734</strain>
    </source>
</reference>
<protein>
    <recommendedName>
        <fullName evidence="5">Protein BIG1</fullName>
    </recommendedName>
</protein>
<sequence length="315" mass="33119">MMKTLLGAALCGLAAAMSTVQASTLFPHVPLVMWSRRSIFVGPNAYLSSEMDEAAVASAVERVLAHDASADKEGVLSTQASSTPHAELMCVFLLPSLASEDVFQLSSGAGSFVQSAVQSSVSSVVIPHTTRTKPLLPELTNAQPHIVGVQDLDVFLASAEGETLFSNGKADLLVVQLPESMSLPDVDAAIQAASSSLNAATGGKTDFAFTGNDANSLEIQDPLARRRLAAQVKAKNTDATTETAILCEAGYLVGYSTAGKAFCFSHFVSITPDIMAGLLFGLLFIFLAYIGLGVLHQIQTPQRYPSHGAPRGKEF</sequence>
<evidence type="ECO:0000256" key="1">
    <source>
        <dbReference type="SAM" id="Phobius"/>
    </source>
</evidence>
<gene>
    <name evidence="3" type="ORF">PHYPSEUDO_011318</name>
</gene>
<feature type="chain" id="PRO_5035817261" description="Protein BIG1" evidence="2">
    <location>
        <begin position="23"/>
        <end position="315"/>
    </location>
</feature>
<dbReference type="EMBL" id="JAGDFM010000050">
    <property type="protein sequence ID" value="KAG7389049.1"/>
    <property type="molecule type" value="Genomic_DNA"/>
</dbReference>
<evidence type="ECO:0008006" key="5">
    <source>
        <dbReference type="Google" id="ProtNLM"/>
    </source>
</evidence>
<organism evidence="3 4">
    <name type="scientific">Phytophthora pseudosyringae</name>
    <dbReference type="NCBI Taxonomy" id="221518"/>
    <lineage>
        <taxon>Eukaryota</taxon>
        <taxon>Sar</taxon>
        <taxon>Stramenopiles</taxon>
        <taxon>Oomycota</taxon>
        <taxon>Peronosporomycetes</taxon>
        <taxon>Peronosporales</taxon>
        <taxon>Peronosporaceae</taxon>
        <taxon>Phytophthora</taxon>
    </lineage>
</organism>
<dbReference type="Proteomes" id="UP000694044">
    <property type="component" value="Unassembled WGS sequence"/>
</dbReference>
<keyword evidence="4" id="KW-1185">Reference proteome</keyword>
<evidence type="ECO:0000256" key="2">
    <source>
        <dbReference type="SAM" id="SignalP"/>
    </source>
</evidence>
<dbReference type="OrthoDB" id="64747at2759"/>
<accession>A0A8T1WBK1</accession>
<proteinExistence type="predicted"/>
<keyword evidence="1" id="KW-0472">Membrane</keyword>
<dbReference type="AlphaFoldDB" id="A0A8T1WBK1"/>
<comment type="caution">
    <text evidence="3">The sequence shown here is derived from an EMBL/GenBank/DDBJ whole genome shotgun (WGS) entry which is preliminary data.</text>
</comment>
<evidence type="ECO:0000313" key="3">
    <source>
        <dbReference type="EMBL" id="KAG7389049.1"/>
    </source>
</evidence>
<keyword evidence="2" id="KW-0732">Signal</keyword>
<feature type="transmembrane region" description="Helical" evidence="1">
    <location>
        <begin position="274"/>
        <end position="295"/>
    </location>
</feature>
<keyword evidence="1" id="KW-0812">Transmembrane</keyword>
<feature type="signal peptide" evidence="2">
    <location>
        <begin position="1"/>
        <end position="22"/>
    </location>
</feature>
<keyword evidence="1" id="KW-1133">Transmembrane helix</keyword>
<evidence type="ECO:0000313" key="4">
    <source>
        <dbReference type="Proteomes" id="UP000694044"/>
    </source>
</evidence>
<name>A0A8T1WBK1_9STRA</name>